<gene>
    <name evidence="3" type="ORF">Klosneuvirus_3_153</name>
</gene>
<dbReference type="Pfam" id="PF19026">
    <property type="entry name" value="UBA_HYPK"/>
    <property type="match status" value="1"/>
</dbReference>
<organism evidence="3">
    <name type="scientific">Klosneuvirus KNV1</name>
    <dbReference type="NCBI Taxonomy" id="1977640"/>
    <lineage>
        <taxon>Viruses</taxon>
        <taxon>Varidnaviria</taxon>
        <taxon>Bamfordvirae</taxon>
        <taxon>Nucleocytoviricota</taxon>
        <taxon>Megaviricetes</taxon>
        <taxon>Imitervirales</taxon>
        <taxon>Mimiviridae</taxon>
        <taxon>Klosneuvirinae</taxon>
        <taxon>Klosneuvirus</taxon>
    </lineage>
</organism>
<dbReference type="InterPro" id="IPR044034">
    <property type="entry name" value="NAC-like_UBA"/>
</dbReference>
<proteinExistence type="predicted"/>
<name>A0A1V0SK77_9VIRU</name>
<feature type="domain" description="Nascent polypeptide-associated complex subunit alpha-like UBA" evidence="2">
    <location>
        <begin position="48"/>
        <end position="82"/>
    </location>
</feature>
<evidence type="ECO:0000256" key="1">
    <source>
        <dbReference type="SAM" id="MobiDB-lite"/>
    </source>
</evidence>
<protein>
    <submittedName>
        <fullName evidence="3">Transcription factor</fullName>
    </submittedName>
</protein>
<dbReference type="Gene3D" id="1.10.8.10">
    <property type="entry name" value="DNA helicase RuvA subunit, C-terminal domain"/>
    <property type="match status" value="1"/>
</dbReference>
<reference evidence="3" key="1">
    <citation type="journal article" date="2017" name="Science">
        <title>Giant viruses with an expanded complement of translation system components.</title>
        <authorList>
            <person name="Schulz F."/>
            <person name="Yutin N."/>
            <person name="Ivanova N.N."/>
            <person name="Ortega D.R."/>
            <person name="Lee T.K."/>
            <person name="Vierheilig J."/>
            <person name="Daims H."/>
            <person name="Horn M."/>
            <person name="Wagner M."/>
            <person name="Jensen G.J."/>
            <person name="Kyrpides N.C."/>
            <person name="Koonin E.V."/>
            <person name="Woyke T."/>
        </authorList>
    </citation>
    <scope>NUCLEOTIDE SEQUENCE</scope>
    <source>
        <strain evidence="3">KNV1</strain>
    </source>
</reference>
<accession>A0A1V0SK77</accession>
<sequence length="132" mass="15163">MSNNIISGMVKLMKDTYDILGYHTNEDKIKEDYKDLLTEIVEKYMIYPKHVELVMEQTNVSHKYALDALVKNNGDVVNAIMMIVNEENIEQNSQIQTDTIKSSDEVESNEQDKNNSEENMNDLGDCNLTIII</sequence>
<feature type="region of interest" description="Disordered" evidence="1">
    <location>
        <begin position="94"/>
        <end position="122"/>
    </location>
</feature>
<evidence type="ECO:0000313" key="3">
    <source>
        <dbReference type="EMBL" id="ARF12018.1"/>
    </source>
</evidence>
<evidence type="ECO:0000259" key="2">
    <source>
        <dbReference type="Pfam" id="PF19026"/>
    </source>
</evidence>
<dbReference type="EMBL" id="KY684110">
    <property type="protein sequence ID" value="ARF12018.1"/>
    <property type="molecule type" value="Genomic_DNA"/>
</dbReference>